<dbReference type="InterPro" id="IPR036025">
    <property type="entry name" value="RtcB-like_sf"/>
</dbReference>
<evidence type="ECO:0000256" key="7">
    <source>
        <dbReference type="ARBA" id="ARBA00022800"/>
    </source>
</evidence>
<feature type="binding site" evidence="14">
    <location>
        <begin position="310"/>
        <end position="313"/>
    </location>
    <ligand>
        <name>GMP</name>
        <dbReference type="ChEBI" id="CHEBI:58115"/>
    </ligand>
</feature>
<evidence type="ECO:0000256" key="15">
    <source>
        <dbReference type="PIRSR" id="PIRSR601233-3"/>
    </source>
</evidence>
<comment type="catalytic activity">
    <reaction evidence="11">
        <text>a 3'-end 3'-phospho-ribonucleotide-RNA + a 5'-end dephospho-ribonucleoside-RNA + GTP = a ribonucleotidyl-ribonucleotide-RNA + GMP + diphosphate</text>
        <dbReference type="Rhea" id="RHEA:68076"/>
        <dbReference type="Rhea" id="RHEA-COMP:10463"/>
        <dbReference type="Rhea" id="RHEA-COMP:13936"/>
        <dbReference type="Rhea" id="RHEA-COMP:17355"/>
        <dbReference type="ChEBI" id="CHEBI:33019"/>
        <dbReference type="ChEBI" id="CHEBI:37565"/>
        <dbReference type="ChEBI" id="CHEBI:58115"/>
        <dbReference type="ChEBI" id="CHEBI:83062"/>
        <dbReference type="ChEBI" id="CHEBI:138284"/>
        <dbReference type="ChEBI" id="CHEBI:173118"/>
        <dbReference type="EC" id="6.5.1.8"/>
    </reaction>
</comment>
<dbReference type="EC" id="6.5.1.8" evidence="3"/>
<dbReference type="Proteomes" id="UP000306324">
    <property type="component" value="Unassembled WGS sequence"/>
</dbReference>
<evidence type="ECO:0000256" key="10">
    <source>
        <dbReference type="ARBA" id="ARBA00030221"/>
    </source>
</evidence>
<feature type="binding site" evidence="15">
    <location>
        <position position="76"/>
    </location>
    <ligand>
        <name>Mn(2+)</name>
        <dbReference type="ChEBI" id="CHEBI:29035"/>
        <label>1</label>
    </ligand>
</feature>
<dbReference type="GO" id="GO:0005525">
    <property type="term" value="F:GTP binding"/>
    <property type="evidence" value="ECO:0007669"/>
    <property type="project" value="UniProtKB-KW"/>
</dbReference>
<feature type="binding site" evidence="15">
    <location>
        <position position="169"/>
    </location>
    <ligand>
        <name>Mn(2+)</name>
        <dbReference type="ChEBI" id="CHEBI:29035"/>
        <label>1</label>
    </ligand>
</feature>
<evidence type="ECO:0000256" key="11">
    <source>
        <dbReference type="ARBA" id="ARBA00047746"/>
    </source>
</evidence>
<organism evidence="16 17">
    <name type="scientific">Candidatus Accumulibacter phosphatis</name>
    <dbReference type="NCBI Taxonomy" id="327160"/>
    <lineage>
        <taxon>Bacteria</taxon>
        <taxon>Pseudomonadati</taxon>
        <taxon>Pseudomonadota</taxon>
        <taxon>Betaproteobacteria</taxon>
        <taxon>Candidatus Accumulibacter</taxon>
    </lineage>
</organism>
<evidence type="ECO:0000313" key="16">
    <source>
        <dbReference type="EMBL" id="TMQ75604.1"/>
    </source>
</evidence>
<feature type="binding site" evidence="15">
    <location>
        <position position="278"/>
    </location>
    <ligand>
        <name>Mn(2+)</name>
        <dbReference type="ChEBI" id="CHEBI:29035"/>
        <label>2</label>
    </ligand>
</feature>
<keyword evidence="5 15" id="KW-0479">Metal-binding</keyword>
<dbReference type="InterPro" id="IPR052915">
    <property type="entry name" value="RtcB-like"/>
</dbReference>
<comment type="similarity">
    <text evidence="1">Belongs to the RtcB family.</text>
</comment>
<feature type="binding site" evidence="14">
    <location>
        <begin position="278"/>
        <end position="279"/>
    </location>
    <ligand>
        <name>GMP</name>
        <dbReference type="ChEBI" id="CHEBI:58115"/>
    </ligand>
</feature>
<sequence>MDYQLLEVENGKPIKMWTQDVPVEDEAREQLINTARMPFIYRHLAVMPDVHLGKGSTIGSVIPTQGAIIPAAVGVDIGCGMMAACTTLLASDLPDNLHALRTAIERAVPHGRTVGRGRRDEGSWDTPPETVDAMWAGLLEGFTRITDRHPCLKNTNNRKHLGTLGTGNHFIEVCLDEADRVWFMLHSGSRGVGNAIGSHFIGLAQKDMQQHIAKLPNRDLAYFSEGSQHFDDYVEAVGWAQDFARRNRLLMMQNVIAATRGVIAQPFSASVEAVNCHHNYVQRETHFGAEVLITRKGAVSAQKGEFGIIPGSMGARSFIVRGLGNEESFCSCSHGAGRTMSRNEARRRFTVADQERATAHVECRKDADVIDEIPMAYKDIDTVMHAQRELVEVVHTLHQVVCVKG</sequence>
<dbReference type="FunFam" id="3.90.1860.10:FF:000002">
    <property type="entry name" value="RNA-splicing ligase RtcB"/>
    <property type="match status" value="1"/>
</dbReference>
<evidence type="ECO:0000256" key="9">
    <source>
        <dbReference type="ARBA" id="ARBA00023211"/>
    </source>
</evidence>
<dbReference type="PROSITE" id="PS01288">
    <property type="entry name" value="UPF0027"/>
    <property type="match status" value="1"/>
</dbReference>
<dbReference type="Gene3D" id="3.90.1860.10">
    <property type="entry name" value="tRNA-splicing ligase RtcB"/>
    <property type="match status" value="1"/>
</dbReference>
<comment type="cofactor">
    <cofactor evidence="15">
        <name>Mn(2+)</name>
        <dbReference type="ChEBI" id="CHEBI:29035"/>
    </cofactor>
    <text evidence="15">Binds 2 manganese ions per subunit.</text>
</comment>
<feature type="binding site" evidence="14">
    <location>
        <begin position="168"/>
        <end position="172"/>
    </location>
    <ligand>
        <name>GMP</name>
        <dbReference type="ChEBI" id="CHEBI:58115"/>
    </ligand>
</feature>
<dbReference type="PANTHER" id="PTHR43749:SF2">
    <property type="entry name" value="RNA-SPLICING LIGASE RTCB"/>
    <property type="match status" value="1"/>
</dbReference>
<evidence type="ECO:0000313" key="17">
    <source>
        <dbReference type="Proteomes" id="UP000306324"/>
    </source>
</evidence>
<dbReference type="Pfam" id="PF01139">
    <property type="entry name" value="RtcB"/>
    <property type="match status" value="1"/>
</dbReference>
<evidence type="ECO:0000256" key="6">
    <source>
        <dbReference type="ARBA" id="ARBA00022741"/>
    </source>
</evidence>
<evidence type="ECO:0000256" key="12">
    <source>
        <dbReference type="ARBA" id="ARBA00049514"/>
    </source>
</evidence>
<accession>A0A5S4EJT0</accession>
<keyword evidence="6 14" id="KW-0547">Nucleotide-binding</keyword>
<dbReference type="GO" id="GO:0030145">
    <property type="term" value="F:manganese ion binding"/>
    <property type="evidence" value="ECO:0007669"/>
    <property type="project" value="TreeGrafter"/>
</dbReference>
<evidence type="ECO:0000256" key="1">
    <source>
        <dbReference type="ARBA" id="ARBA00008071"/>
    </source>
</evidence>
<evidence type="ECO:0000256" key="5">
    <source>
        <dbReference type="ARBA" id="ARBA00022723"/>
    </source>
</evidence>
<protein>
    <recommendedName>
        <fullName evidence="10">3'-phosphate/5'-hydroxy nucleic acid ligase</fullName>
        <ecNumber evidence="3">6.5.1.8</ecNumber>
    </recommendedName>
    <alternativeName>
        <fullName evidence="10">3'-phosphate/5'-hydroxy nucleic acid ligase</fullName>
    </alternativeName>
</protein>
<keyword evidence="9 15" id="KW-0464">Manganese</keyword>
<dbReference type="GO" id="GO:0006396">
    <property type="term" value="P:RNA processing"/>
    <property type="evidence" value="ECO:0007669"/>
    <property type="project" value="InterPro"/>
</dbReference>
<dbReference type="InterPro" id="IPR001233">
    <property type="entry name" value="RtcB"/>
</dbReference>
<feature type="binding site" evidence="15">
    <location>
        <position position="186"/>
    </location>
    <ligand>
        <name>Mn(2+)</name>
        <dbReference type="ChEBI" id="CHEBI:29035"/>
        <label>2</label>
    </ligand>
</feature>
<keyword evidence="7" id="KW-0692">RNA repair</keyword>
<dbReference type="PANTHER" id="PTHR43749">
    <property type="entry name" value="RNA-SPLICING LIGASE RTCB"/>
    <property type="match status" value="1"/>
</dbReference>
<comment type="caution">
    <text evidence="16">The sequence shown here is derived from an EMBL/GenBank/DDBJ whole genome shotgun (WGS) entry which is preliminary data.</text>
</comment>
<dbReference type="GO" id="GO:0170057">
    <property type="term" value="F:RNA ligase (GTP) activity"/>
    <property type="evidence" value="ECO:0007669"/>
    <property type="project" value="UniProtKB-EC"/>
</dbReference>
<dbReference type="GO" id="GO:0042245">
    <property type="term" value="P:RNA repair"/>
    <property type="evidence" value="ECO:0007669"/>
    <property type="project" value="UniProtKB-KW"/>
</dbReference>
<dbReference type="GO" id="GO:0003909">
    <property type="term" value="F:DNA ligase activity"/>
    <property type="evidence" value="ECO:0007669"/>
    <property type="project" value="TreeGrafter"/>
</dbReference>
<comment type="subunit">
    <text evidence="2">Monomer.</text>
</comment>
<evidence type="ECO:0000256" key="2">
    <source>
        <dbReference type="ARBA" id="ARBA00011245"/>
    </source>
</evidence>
<keyword evidence="8 14" id="KW-0342">GTP-binding</keyword>
<evidence type="ECO:0000256" key="13">
    <source>
        <dbReference type="PIRSR" id="PIRSR601233-1"/>
    </source>
</evidence>
<keyword evidence="17" id="KW-1185">Reference proteome</keyword>
<evidence type="ECO:0000256" key="14">
    <source>
        <dbReference type="PIRSR" id="PIRSR601233-2"/>
    </source>
</evidence>
<gene>
    <name evidence="16" type="ORF">ACCUM_1040</name>
</gene>
<name>A0A5S4EJT0_9PROT</name>
<dbReference type="RefSeq" id="WP_138678682.1">
    <property type="nucleotide sequence ID" value="NZ_SWAD01000085.1"/>
</dbReference>
<dbReference type="SUPFAM" id="SSF103365">
    <property type="entry name" value="Hypothetical protein PH1602"/>
    <property type="match status" value="1"/>
</dbReference>
<feature type="binding site" evidence="14">
    <location>
        <begin position="334"/>
        <end position="337"/>
    </location>
    <ligand>
        <name>GMP</name>
        <dbReference type="ChEBI" id="CHEBI:58115"/>
    </ligand>
</feature>
<comment type="catalytic activity">
    <reaction evidence="12">
        <text>a 3'-end 2',3'-cyclophospho-ribonucleotide-RNA + a 5'-end dephospho-ribonucleoside-RNA + GTP + H2O = a ribonucleotidyl-ribonucleotide-RNA + GMP + diphosphate + H(+)</text>
        <dbReference type="Rhea" id="RHEA:68080"/>
        <dbReference type="Rhea" id="RHEA-COMP:10464"/>
        <dbReference type="Rhea" id="RHEA-COMP:13936"/>
        <dbReference type="Rhea" id="RHEA-COMP:17355"/>
        <dbReference type="ChEBI" id="CHEBI:15377"/>
        <dbReference type="ChEBI" id="CHEBI:15378"/>
        <dbReference type="ChEBI" id="CHEBI:33019"/>
        <dbReference type="ChEBI" id="CHEBI:37565"/>
        <dbReference type="ChEBI" id="CHEBI:58115"/>
        <dbReference type="ChEBI" id="CHEBI:83064"/>
        <dbReference type="ChEBI" id="CHEBI:138284"/>
        <dbReference type="ChEBI" id="CHEBI:173118"/>
        <dbReference type="EC" id="6.5.1.8"/>
    </reaction>
</comment>
<reference evidence="16 17" key="1">
    <citation type="submission" date="2019-04" db="EMBL/GenBank/DDBJ databases">
        <title>A novel phosphate-accumulating bacterium identified in bioreactor for phosphate removal from wastewater.</title>
        <authorList>
            <person name="Kotlyarov R.Y."/>
            <person name="Beletsky A.V."/>
            <person name="Kallistova A.Y."/>
            <person name="Dorofeev A.G."/>
            <person name="Nikolaev Y.Y."/>
            <person name="Pimenov N.V."/>
            <person name="Ravin N.V."/>
            <person name="Mardanov A.V."/>
        </authorList>
    </citation>
    <scope>NUCLEOTIDE SEQUENCE [LARGE SCALE GENOMIC DNA]</scope>
    <source>
        <strain evidence="16 17">Bin19</strain>
    </source>
</reference>
<feature type="binding site" evidence="14">
    <location>
        <position position="404"/>
    </location>
    <ligand>
        <name>GMP</name>
        <dbReference type="ChEBI" id="CHEBI:58115"/>
    </ligand>
</feature>
<keyword evidence="4" id="KW-0436">Ligase</keyword>
<evidence type="ECO:0000256" key="8">
    <source>
        <dbReference type="ARBA" id="ARBA00023134"/>
    </source>
</evidence>
<dbReference type="EMBL" id="SWAD01000085">
    <property type="protein sequence ID" value="TMQ75604.1"/>
    <property type="molecule type" value="Genomic_DNA"/>
</dbReference>
<feature type="binding site" evidence="14">
    <location>
        <position position="317"/>
    </location>
    <ligand>
        <name>GMP</name>
        <dbReference type="ChEBI" id="CHEBI:58115"/>
    </ligand>
</feature>
<dbReference type="AlphaFoldDB" id="A0A5S4EJT0"/>
<evidence type="ECO:0000256" key="4">
    <source>
        <dbReference type="ARBA" id="ARBA00022598"/>
    </source>
</evidence>
<feature type="active site" description="GMP-histidine intermediate" evidence="13">
    <location>
        <position position="334"/>
    </location>
</feature>
<evidence type="ECO:0000256" key="3">
    <source>
        <dbReference type="ARBA" id="ARBA00012726"/>
    </source>
</evidence>
<proteinExistence type="inferred from homology"/>
<dbReference type="GO" id="GO:0006281">
    <property type="term" value="P:DNA repair"/>
    <property type="evidence" value="ECO:0007669"/>
    <property type="project" value="TreeGrafter"/>
</dbReference>
<dbReference type="OrthoDB" id="9802323at2"/>